<gene>
    <name evidence="1" type="ORF">HO133_004901</name>
</gene>
<dbReference type="GeneID" id="59333307"/>
<organism evidence="1 2">
    <name type="scientific">Letharia lupina</name>
    <dbReference type="NCBI Taxonomy" id="560253"/>
    <lineage>
        <taxon>Eukaryota</taxon>
        <taxon>Fungi</taxon>
        <taxon>Dikarya</taxon>
        <taxon>Ascomycota</taxon>
        <taxon>Pezizomycotina</taxon>
        <taxon>Lecanoromycetes</taxon>
        <taxon>OSLEUM clade</taxon>
        <taxon>Lecanoromycetidae</taxon>
        <taxon>Lecanorales</taxon>
        <taxon>Lecanorineae</taxon>
        <taxon>Parmeliaceae</taxon>
        <taxon>Letharia</taxon>
    </lineage>
</organism>
<protein>
    <submittedName>
        <fullName evidence="1">Uncharacterized protein</fullName>
    </submittedName>
</protein>
<reference evidence="1 2" key="1">
    <citation type="journal article" date="2020" name="Genomics">
        <title>Complete, high-quality genomes from long-read metagenomic sequencing of two wolf lichen thalli reveals enigmatic genome architecture.</title>
        <authorList>
            <person name="McKenzie S.K."/>
            <person name="Walston R.F."/>
            <person name="Allen J.L."/>
        </authorList>
    </citation>
    <scope>NUCLEOTIDE SEQUENCE [LARGE SCALE GENOMIC DNA]</scope>
    <source>
        <strain evidence="1">WasteWater1</strain>
    </source>
</reference>
<keyword evidence="2" id="KW-1185">Reference proteome</keyword>
<proteinExistence type="predicted"/>
<dbReference type="Proteomes" id="UP000593566">
    <property type="component" value="Unassembled WGS sequence"/>
</dbReference>
<sequence length="161" mass="18909">MIGIEEPTSVQGSVEVTTIDVERLTDHGSYTKETIERRLWRAANSTGTALFATDIELIMQPLTLLRNVSKCQIYLNPRLQEKMPLMELVAYYKKIIESKEQQILEDLQFVHETSEDLYRLGRSIHGQSYSDLRPTEQERMEDLLWRTRRWHSMRAAPGRQR</sequence>
<name>A0A8H6FL70_9LECA</name>
<dbReference type="RefSeq" id="XP_037157814.1">
    <property type="nucleotide sequence ID" value="XM_037295813.1"/>
</dbReference>
<dbReference type="AlphaFoldDB" id="A0A8H6FL70"/>
<evidence type="ECO:0000313" key="2">
    <source>
        <dbReference type="Proteomes" id="UP000593566"/>
    </source>
</evidence>
<evidence type="ECO:0000313" key="1">
    <source>
        <dbReference type="EMBL" id="KAF6230557.1"/>
    </source>
</evidence>
<comment type="caution">
    <text evidence="1">The sequence shown here is derived from an EMBL/GenBank/DDBJ whole genome shotgun (WGS) entry which is preliminary data.</text>
</comment>
<accession>A0A8H6FL70</accession>
<dbReference type="EMBL" id="JACCJB010000002">
    <property type="protein sequence ID" value="KAF6230557.1"/>
    <property type="molecule type" value="Genomic_DNA"/>
</dbReference>